<dbReference type="EMBL" id="PKKJ01000001">
    <property type="protein sequence ID" value="PKY66845.1"/>
    <property type="molecule type" value="Genomic_DNA"/>
</dbReference>
<protein>
    <recommendedName>
        <fullName evidence="6">Carbamate kinase</fullName>
    </recommendedName>
</protein>
<organism evidence="8 9">
    <name type="scientific">Schaalia turicensis</name>
    <dbReference type="NCBI Taxonomy" id="131111"/>
    <lineage>
        <taxon>Bacteria</taxon>
        <taxon>Bacillati</taxon>
        <taxon>Actinomycetota</taxon>
        <taxon>Actinomycetes</taxon>
        <taxon>Actinomycetales</taxon>
        <taxon>Actinomycetaceae</taxon>
        <taxon>Schaalia</taxon>
    </lineage>
</organism>
<comment type="similarity">
    <text evidence="1 6">Belongs to the carbamate kinase family.</text>
</comment>
<accession>A0A2I1I6T1</accession>
<evidence type="ECO:0000313" key="8">
    <source>
        <dbReference type="EMBL" id="PKY66845.1"/>
    </source>
</evidence>
<dbReference type="Pfam" id="PF00696">
    <property type="entry name" value="AA_kinase"/>
    <property type="match status" value="1"/>
</dbReference>
<dbReference type="OrthoDB" id="9766717at2"/>
<evidence type="ECO:0000256" key="3">
    <source>
        <dbReference type="ARBA" id="ARBA00022741"/>
    </source>
</evidence>
<dbReference type="Gene3D" id="3.40.1160.10">
    <property type="entry name" value="Acetylglutamate kinase-like"/>
    <property type="match status" value="1"/>
</dbReference>
<keyword evidence="2 6" id="KW-0808">Transferase</keyword>
<dbReference type="CDD" id="cd04235">
    <property type="entry name" value="AAK_CK"/>
    <property type="match status" value="1"/>
</dbReference>
<dbReference type="PIRSF" id="PIRSF000723">
    <property type="entry name" value="Carbamate_kin"/>
    <property type="match status" value="1"/>
</dbReference>
<dbReference type="GO" id="GO:0005829">
    <property type="term" value="C:cytosol"/>
    <property type="evidence" value="ECO:0007669"/>
    <property type="project" value="TreeGrafter"/>
</dbReference>
<proteinExistence type="inferred from homology"/>
<keyword evidence="5" id="KW-0067">ATP-binding</keyword>
<dbReference type="PROSITE" id="PS01128">
    <property type="entry name" value="SHIKIMATE_KINASE"/>
    <property type="match status" value="1"/>
</dbReference>
<evidence type="ECO:0000256" key="4">
    <source>
        <dbReference type="ARBA" id="ARBA00022777"/>
    </source>
</evidence>
<dbReference type="InterPro" id="IPR001048">
    <property type="entry name" value="Asp/Glu/Uridylate_kinase"/>
</dbReference>
<evidence type="ECO:0000256" key="5">
    <source>
        <dbReference type="ARBA" id="ARBA00022840"/>
    </source>
</evidence>
<feature type="domain" description="Aspartate/glutamate/uridylate kinase" evidence="7">
    <location>
        <begin position="10"/>
        <end position="289"/>
    </location>
</feature>
<reference evidence="8 9" key="1">
    <citation type="submission" date="2017-12" db="EMBL/GenBank/DDBJ databases">
        <title>Phylogenetic diversity of female urinary microbiome.</title>
        <authorList>
            <person name="Thomas-White K."/>
            <person name="Wolfe A.J."/>
        </authorList>
    </citation>
    <scope>NUCLEOTIDE SEQUENCE [LARGE SCALE GENOMIC DNA]</scope>
    <source>
        <strain evidence="8 9">UMB0250</strain>
    </source>
</reference>
<dbReference type="AlphaFoldDB" id="A0A2I1I6T1"/>
<dbReference type="InterPro" id="IPR036393">
    <property type="entry name" value="AceGlu_kinase-like_sf"/>
</dbReference>
<dbReference type="PANTHER" id="PTHR30409">
    <property type="entry name" value="CARBAMATE KINASE"/>
    <property type="match status" value="1"/>
</dbReference>
<evidence type="ECO:0000256" key="2">
    <source>
        <dbReference type="ARBA" id="ARBA00022679"/>
    </source>
</evidence>
<comment type="caution">
    <text evidence="8">The sequence shown here is derived from an EMBL/GenBank/DDBJ whole genome shotgun (WGS) entry which is preliminary data.</text>
</comment>
<dbReference type="GO" id="GO:0019546">
    <property type="term" value="P:L-arginine deiminase pathway"/>
    <property type="evidence" value="ECO:0007669"/>
    <property type="project" value="TreeGrafter"/>
</dbReference>
<dbReference type="GO" id="GO:0008804">
    <property type="term" value="F:carbamate kinase activity"/>
    <property type="evidence" value="ECO:0007669"/>
    <property type="project" value="InterPro"/>
</dbReference>
<dbReference type="InterPro" id="IPR003964">
    <property type="entry name" value="Carb_kinase"/>
</dbReference>
<evidence type="ECO:0000313" key="9">
    <source>
        <dbReference type="Proteomes" id="UP000234545"/>
    </source>
</evidence>
<dbReference type="GO" id="GO:0005524">
    <property type="term" value="F:ATP binding"/>
    <property type="evidence" value="ECO:0007669"/>
    <property type="project" value="UniProtKB-KW"/>
</dbReference>
<dbReference type="PANTHER" id="PTHR30409:SF1">
    <property type="entry name" value="CARBAMATE KINASE-RELATED"/>
    <property type="match status" value="1"/>
</dbReference>
<name>A0A2I1I6T1_9ACTO</name>
<evidence type="ECO:0000256" key="6">
    <source>
        <dbReference type="PIRNR" id="PIRNR000723"/>
    </source>
</evidence>
<keyword evidence="3" id="KW-0547">Nucleotide-binding</keyword>
<sequence length="321" mass="33560">MKSDYSSSSTTVVALGGNALGQTPDDQLHLLRQAAPVLVSLADAGPLVIAHGNGPQVGQITRAFSLGVAADPGVPDVDLPEMVAMSQGYIGEHLVRSIDEAGATRGYSGKVAGLLTRVEVDPNDPAFADPTKPIGQFLTREMAEQRMKEEPGSVYREDAGRGFRKYVASPLPRRIVEIEAIQALANAGFIVIASGGGGIPVIRTDYEMKAVDAVIDKDRSAALMADELGASALVILTAVPAVATGWGTPMQHWLHRISLDEGRALIESGELAEGSMRPKVEAIVDFVSKAPAGTVRRGVICALADADRALSGEVGTTITSV</sequence>
<evidence type="ECO:0000259" key="7">
    <source>
        <dbReference type="Pfam" id="PF00696"/>
    </source>
</evidence>
<gene>
    <name evidence="8" type="ORF">CYJ25_00960</name>
</gene>
<evidence type="ECO:0000256" key="1">
    <source>
        <dbReference type="ARBA" id="ARBA00011066"/>
    </source>
</evidence>
<dbReference type="RefSeq" id="WP_101627353.1">
    <property type="nucleotide sequence ID" value="NZ_PKKJ01000001.1"/>
</dbReference>
<dbReference type="SUPFAM" id="SSF53633">
    <property type="entry name" value="Carbamate kinase-like"/>
    <property type="match status" value="1"/>
</dbReference>
<dbReference type="PRINTS" id="PR01469">
    <property type="entry name" value="CARBMTKINASE"/>
</dbReference>
<dbReference type="Proteomes" id="UP000234545">
    <property type="component" value="Unassembled WGS sequence"/>
</dbReference>
<dbReference type="InterPro" id="IPR023000">
    <property type="entry name" value="Shikimate_kinase_CS"/>
</dbReference>
<keyword evidence="4 6" id="KW-0418">Kinase</keyword>